<evidence type="ECO:0000256" key="1">
    <source>
        <dbReference type="ARBA" id="ARBA00004240"/>
    </source>
</evidence>
<dbReference type="Pfam" id="PF00887">
    <property type="entry name" value="ACBP"/>
    <property type="match status" value="1"/>
</dbReference>
<dbReference type="InterPro" id="IPR014352">
    <property type="entry name" value="FERM/acyl-CoA-bd_prot_sf"/>
</dbReference>
<dbReference type="InterPro" id="IPR022408">
    <property type="entry name" value="Acyl-CoA-binding_prot_CS"/>
</dbReference>
<dbReference type="PROSITE" id="PS00880">
    <property type="entry name" value="ACB_1"/>
    <property type="match status" value="1"/>
</dbReference>
<keyword evidence="6" id="KW-0333">Golgi apparatus</keyword>
<keyword evidence="12" id="KW-1185">Reference proteome</keyword>
<comment type="similarity">
    <text evidence="3">Belongs to the ACBP family.</text>
</comment>
<dbReference type="InterPro" id="IPR035984">
    <property type="entry name" value="Acyl-CoA-binding_sf"/>
</dbReference>
<dbReference type="SUPFAM" id="SSF47027">
    <property type="entry name" value="Acyl-CoA binding protein"/>
    <property type="match status" value="1"/>
</dbReference>
<dbReference type="PANTHER" id="PTHR23310">
    <property type="entry name" value="ACYL-COA-BINDING PROTEIN, ACBP"/>
    <property type="match status" value="1"/>
</dbReference>
<dbReference type="Gene3D" id="1.20.80.10">
    <property type="match status" value="1"/>
</dbReference>
<evidence type="ECO:0000256" key="3">
    <source>
        <dbReference type="ARBA" id="ARBA00005567"/>
    </source>
</evidence>
<dbReference type="Ensembl" id="ENSPMRT00000007780.1">
    <property type="protein sequence ID" value="ENSPMRP00000007268.1"/>
    <property type="gene ID" value="ENSPMRG00000004918.1"/>
</dbReference>
<dbReference type="GO" id="GO:0005783">
    <property type="term" value="C:endoplasmic reticulum"/>
    <property type="evidence" value="ECO:0007669"/>
    <property type="project" value="UniProtKB-SubCell"/>
</dbReference>
<evidence type="ECO:0000256" key="8">
    <source>
        <dbReference type="ARBA" id="ARBA00039735"/>
    </source>
</evidence>
<dbReference type="Proteomes" id="UP000472272">
    <property type="component" value="Chromosome 7"/>
</dbReference>
<reference evidence="11" key="2">
    <citation type="submission" date="2025-08" db="UniProtKB">
        <authorList>
            <consortium name="Ensembl"/>
        </authorList>
    </citation>
    <scope>IDENTIFICATION</scope>
</reference>
<dbReference type="GO" id="GO:0006631">
    <property type="term" value="P:fatty acid metabolic process"/>
    <property type="evidence" value="ECO:0007669"/>
    <property type="project" value="TreeGrafter"/>
</dbReference>
<name>A0A670I6E0_PODMU</name>
<evidence type="ECO:0000259" key="10">
    <source>
        <dbReference type="PROSITE" id="PS51228"/>
    </source>
</evidence>
<evidence type="ECO:0000256" key="4">
    <source>
        <dbReference type="ARBA" id="ARBA00022448"/>
    </source>
</evidence>
<protein>
    <recommendedName>
        <fullName evidence="8">Acyl-CoA-binding protein</fullName>
    </recommendedName>
</protein>
<organism evidence="11 12">
    <name type="scientific">Podarcis muralis</name>
    <name type="common">Wall lizard</name>
    <name type="synonym">Lacerta muralis</name>
    <dbReference type="NCBI Taxonomy" id="64176"/>
    <lineage>
        <taxon>Eukaryota</taxon>
        <taxon>Metazoa</taxon>
        <taxon>Chordata</taxon>
        <taxon>Craniata</taxon>
        <taxon>Vertebrata</taxon>
        <taxon>Euteleostomi</taxon>
        <taxon>Lepidosauria</taxon>
        <taxon>Squamata</taxon>
        <taxon>Bifurcata</taxon>
        <taxon>Unidentata</taxon>
        <taxon>Episquamata</taxon>
        <taxon>Laterata</taxon>
        <taxon>Lacertibaenia</taxon>
        <taxon>Lacertidae</taxon>
        <taxon>Podarcis</taxon>
    </lineage>
</organism>
<evidence type="ECO:0000256" key="7">
    <source>
        <dbReference type="ARBA" id="ARBA00023121"/>
    </source>
</evidence>
<dbReference type="GO" id="GO:0005794">
    <property type="term" value="C:Golgi apparatus"/>
    <property type="evidence" value="ECO:0007669"/>
    <property type="project" value="UniProtKB-SubCell"/>
</dbReference>
<keyword evidence="7" id="KW-0446">Lipid-binding</keyword>
<feature type="domain" description="ACB" evidence="10">
    <location>
        <begin position="1"/>
        <end position="77"/>
    </location>
</feature>
<evidence type="ECO:0000313" key="11">
    <source>
        <dbReference type="Ensembl" id="ENSPMRP00000007268.1"/>
    </source>
</evidence>
<evidence type="ECO:0000256" key="5">
    <source>
        <dbReference type="ARBA" id="ARBA00022824"/>
    </source>
</evidence>
<dbReference type="PANTHER" id="PTHR23310:SF54">
    <property type="entry name" value="ACYL-COA-BINDING PROTEIN"/>
    <property type="match status" value="1"/>
</dbReference>
<feature type="region of interest" description="Disordered" evidence="9">
    <location>
        <begin position="76"/>
        <end position="99"/>
    </location>
</feature>
<proteinExistence type="inferred from homology"/>
<reference evidence="11" key="3">
    <citation type="submission" date="2025-09" db="UniProtKB">
        <authorList>
            <consortium name="Ensembl"/>
        </authorList>
    </citation>
    <scope>IDENTIFICATION</scope>
</reference>
<evidence type="ECO:0000256" key="2">
    <source>
        <dbReference type="ARBA" id="ARBA00004555"/>
    </source>
</evidence>
<sequence length="174" mass="19821">FNRTYFSFEKAAEEIKKLKTQPTDQEMLDIYSCYKQATAGDINAKWDAWNSLKGMSKEDAMKSYIKKVEEKVLEKLQKSPKTSKKATTPRNCINGVKKKETNLQKTQDVSVLRSKPIGEFVLRSSSKTAKPFRLASFSSCEAFVLRGTTVPKFTSNGLYNKHYQIQKTNKSRVG</sequence>
<keyword evidence="5" id="KW-0256">Endoplasmic reticulum</keyword>
<dbReference type="InterPro" id="IPR000582">
    <property type="entry name" value="Acyl-CoA-binding_protein"/>
</dbReference>
<evidence type="ECO:0000256" key="9">
    <source>
        <dbReference type="SAM" id="MobiDB-lite"/>
    </source>
</evidence>
<dbReference type="PROSITE" id="PS51228">
    <property type="entry name" value="ACB_2"/>
    <property type="match status" value="1"/>
</dbReference>
<dbReference type="PRINTS" id="PR00689">
    <property type="entry name" value="ACOABINDINGP"/>
</dbReference>
<dbReference type="GO" id="GO:0000062">
    <property type="term" value="F:fatty-acyl-CoA binding"/>
    <property type="evidence" value="ECO:0007669"/>
    <property type="project" value="InterPro"/>
</dbReference>
<comment type="subcellular location">
    <subcellularLocation>
        <location evidence="1">Endoplasmic reticulum</location>
    </subcellularLocation>
    <subcellularLocation>
        <location evidence="2">Golgi apparatus</location>
    </subcellularLocation>
</comment>
<accession>A0A670I6E0</accession>
<dbReference type="GeneTree" id="ENSGT00940000154846"/>
<keyword evidence="4" id="KW-0813">Transport</keyword>
<reference evidence="11 12" key="1">
    <citation type="journal article" date="2019" name="Proc. Natl. Acad. Sci. U.S.A.">
        <title>Regulatory changes in pterin and carotenoid genes underlie balanced color polymorphisms in the wall lizard.</title>
        <authorList>
            <person name="Andrade P."/>
            <person name="Pinho C."/>
            <person name="Perez I de Lanuza G."/>
            <person name="Afonso S."/>
            <person name="Brejcha J."/>
            <person name="Rubin C.J."/>
            <person name="Wallerman O."/>
            <person name="Pereira P."/>
            <person name="Sabatino S.J."/>
            <person name="Bellati A."/>
            <person name="Pellitteri-Rosa D."/>
            <person name="Bosakova Z."/>
            <person name="Bunikis I."/>
            <person name="Carretero M.A."/>
            <person name="Feiner N."/>
            <person name="Marsik P."/>
            <person name="Pauperio F."/>
            <person name="Salvi D."/>
            <person name="Soler L."/>
            <person name="While G.M."/>
            <person name="Uller T."/>
            <person name="Font E."/>
            <person name="Andersson L."/>
            <person name="Carneiro M."/>
        </authorList>
    </citation>
    <scope>NUCLEOTIDE SEQUENCE</scope>
</reference>
<evidence type="ECO:0000256" key="6">
    <source>
        <dbReference type="ARBA" id="ARBA00023034"/>
    </source>
</evidence>
<dbReference type="AlphaFoldDB" id="A0A670I6E0"/>
<evidence type="ECO:0000313" key="12">
    <source>
        <dbReference type="Proteomes" id="UP000472272"/>
    </source>
</evidence>